<dbReference type="Gene3D" id="1.10.10.10">
    <property type="entry name" value="Winged helix-like DNA-binding domain superfamily/Winged helix DNA-binding domain"/>
    <property type="match status" value="1"/>
</dbReference>
<dbReference type="InterPro" id="IPR036693">
    <property type="entry name" value="TF_LuxR_autoind-bd_dom_sf"/>
</dbReference>
<dbReference type="InterPro" id="IPR016032">
    <property type="entry name" value="Sig_transdc_resp-reg_C-effctor"/>
</dbReference>
<dbReference type="SUPFAM" id="SSF46894">
    <property type="entry name" value="C-terminal effector domain of the bipartite response regulators"/>
    <property type="match status" value="1"/>
</dbReference>
<gene>
    <name evidence="5" type="ORF">IU449_07135</name>
</gene>
<evidence type="ECO:0000259" key="4">
    <source>
        <dbReference type="SMART" id="SM00421"/>
    </source>
</evidence>
<dbReference type="SMART" id="SM00421">
    <property type="entry name" value="HTH_LUXR"/>
    <property type="match status" value="1"/>
</dbReference>
<proteinExistence type="predicted"/>
<dbReference type="PANTHER" id="PTHR44688:SF16">
    <property type="entry name" value="DNA-BINDING TRANSCRIPTIONAL ACTIVATOR DEVR_DOSR"/>
    <property type="match status" value="1"/>
</dbReference>
<keyword evidence="6" id="KW-1185">Reference proteome</keyword>
<protein>
    <recommendedName>
        <fullName evidence="4">HTH luxR-type domain-containing protein</fullName>
    </recommendedName>
</protein>
<evidence type="ECO:0000313" key="5">
    <source>
        <dbReference type="EMBL" id="MBF6354316.1"/>
    </source>
</evidence>
<evidence type="ECO:0000313" key="6">
    <source>
        <dbReference type="Proteomes" id="UP000707731"/>
    </source>
</evidence>
<dbReference type="PANTHER" id="PTHR44688">
    <property type="entry name" value="DNA-BINDING TRANSCRIPTIONAL ACTIVATOR DEVR_DOSR"/>
    <property type="match status" value="1"/>
</dbReference>
<organism evidence="5 6">
    <name type="scientific">Nocardia higoensis</name>
    <dbReference type="NCBI Taxonomy" id="228599"/>
    <lineage>
        <taxon>Bacteria</taxon>
        <taxon>Bacillati</taxon>
        <taxon>Actinomycetota</taxon>
        <taxon>Actinomycetes</taxon>
        <taxon>Mycobacteriales</taxon>
        <taxon>Nocardiaceae</taxon>
        <taxon>Nocardia</taxon>
    </lineage>
</organism>
<dbReference type="SUPFAM" id="SSF75516">
    <property type="entry name" value="Pheromone-binding domain of LuxR-like quorum-sensing transcription factors"/>
    <property type="match status" value="1"/>
</dbReference>
<dbReference type="Proteomes" id="UP000707731">
    <property type="component" value="Unassembled WGS sequence"/>
</dbReference>
<dbReference type="EMBL" id="JADLQN010000001">
    <property type="protein sequence ID" value="MBF6354316.1"/>
    <property type="molecule type" value="Genomic_DNA"/>
</dbReference>
<keyword evidence="2" id="KW-0238">DNA-binding</keyword>
<feature type="domain" description="HTH luxR-type" evidence="4">
    <location>
        <begin position="303"/>
        <end position="360"/>
    </location>
</feature>
<reference evidence="5 6" key="1">
    <citation type="submission" date="2020-10" db="EMBL/GenBank/DDBJ databases">
        <title>Identification of Nocardia species via Next-generation sequencing and recognition of intraspecies genetic diversity.</title>
        <authorList>
            <person name="Li P."/>
            <person name="Li P."/>
            <person name="Lu B."/>
        </authorList>
    </citation>
    <scope>NUCLEOTIDE SEQUENCE [LARGE SCALE GENOMIC DNA]</scope>
    <source>
        <strain evidence="5 6">BJ06-0143</strain>
    </source>
</reference>
<dbReference type="Pfam" id="PF00196">
    <property type="entry name" value="GerE"/>
    <property type="match status" value="1"/>
</dbReference>
<dbReference type="InterPro" id="IPR035965">
    <property type="entry name" value="PAS-like_dom_sf"/>
</dbReference>
<dbReference type="InterPro" id="IPR036388">
    <property type="entry name" value="WH-like_DNA-bd_sf"/>
</dbReference>
<dbReference type="Gene3D" id="3.30.450.80">
    <property type="entry name" value="Transcription factor LuxR-like, autoinducer-binding domain"/>
    <property type="match status" value="1"/>
</dbReference>
<keyword evidence="1" id="KW-0805">Transcription regulation</keyword>
<dbReference type="RefSeq" id="WP_195001100.1">
    <property type="nucleotide sequence ID" value="NZ_JADLQN010000001.1"/>
</dbReference>
<dbReference type="InterPro" id="IPR000792">
    <property type="entry name" value="Tscrpt_reg_LuxR_C"/>
</dbReference>
<accession>A0ABS0D773</accession>
<comment type="caution">
    <text evidence="5">The sequence shown here is derived from an EMBL/GenBank/DDBJ whole genome shotgun (WGS) entry which is preliminary data.</text>
</comment>
<evidence type="ECO:0000256" key="1">
    <source>
        <dbReference type="ARBA" id="ARBA00023015"/>
    </source>
</evidence>
<evidence type="ECO:0000256" key="2">
    <source>
        <dbReference type="ARBA" id="ARBA00023125"/>
    </source>
</evidence>
<keyword evidence="3" id="KW-0804">Transcription</keyword>
<dbReference type="SUPFAM" id="SSF55785">
    <property type="entry name" value="PYP-like sensor domain (PAS domain)"/>
    <property type="match status" value="1"/>
</dbReference>
<name>A0ABS0D773_9NOCA</name>
<sequence>MTVERFSEIVARIERAALYPAEWSAAVDDVVAALGADRGGLIVTAPNGRTMTACSDGADDLRRSYNARYWRIDPIATALARAPAGLITTYEELLEPDYLRGHRFFRDWMVPHRLGNGILTVLHDGDRTVWLGAYPHRHRDLDRAQAAATMRLLLPHLRHALTVQAGLAQANAAHGAVAAVLDRYRHGVVIVTGGGTIEYANPAAANIFEARDGLAVGRRGHLESTDSAAAAALRALITAATRPAGPGVGGRRLVPRRGGGSPYALSVLPLETACVRDGERAALVVIVDPEREVRGGGQALRQLYGLTGAEARVAAGAMRGTGLRAIAEDLAVSVNTVRTHLQHVFDKCGTHRQAELVRLLTTVLLGTGEFDGPIE</sequence>
<evidence type="ECO:0000256" key="3">
    <source>
        <dbReference type="ARBA" id="ARBA00023163"/>
    </source>
</evidence>